<keyword evidence="3" id="KW-1185">Reference proteome</keyword>
<comment type="caution">
    <text evidence="2">The sequence shown here is derived from an EMBL/GenBank/DDBJ whole genome shotgun (WGS) entry which is preliminary data.</text>
</comment>
<protein>
    <submittedName>
        <fullName evidence="2">Uncharacterized protein</fullName>
    </submittedName>
</protein>
<feature type="signal peptide" evidence="1">
    <location>
        <begin position="1"/>
        <end position="28"/>
    </location>
</feature>
<evidence type="ECO:0000256" key="1">
    <source>
        <dbReference type="SAM" id="SignalP"/>
    </source>
</evidence>
<dbReference type="AlphaFoldDB" id="A0A2V5KXJ6"/>
<name>A0A2V5KXJ6_9BACL</name>
<dbReference type="OrthoDB" id="2088379at2"/>
<proteinExistence type="predicted"/>
<evidence type="ECO:0000313" key="3">
    <source>
        <dbReference type="Proteomes" id="UP000247476"/>
    </source>
</evidence>
<feature type="chain" id="PRO_5015849002" evidence="1">
    <location>
        <begin position="29"/>
        <end position="136"/>
    </location>
</feature>
<dbReference type="Proteomes" id="UP000247476">
    <property type="component" value="Unassembled WGS sequence"/>
</dbReference>
<organism evidence="2 3">
    <name type="scientific">Paenibacillus flagellatus</name>
    <dbReference type="NCBI Taxonomy" id="2211139"/>
    <lineage>
        <taxon>Bacteria</taxon>
        <taxon>Bacillati</taxon>
        <taxon>Bacillota</taxon>
        <taxon>Bacilli</taxon>
        <taxon>Bacillales</taxon>
        <taxon>Paenibacillaceae</taxon>
        <taxon>Paenibacillus</taxon>
    </lineage>
</organism>
<keyword evidence="1" id="KW-0732">Signal</keyword>
<accession>A0A2V5KXJ6</accession>
<dbReference type="EMBL" id="QJVJ01000001">
    <property type="protein sequence ID" value="PYI57177.1"/>
    <property type="molecule type" value="Genomic_DNA"/>
</dbReference>
<dbReference type="RefSeq" id="WP_110838216.1">
    <property type="nucleotide sequence ID" value="NZ_QJVJ01000001.1"/>
</dbReference>
<sequence length="136" mass="15591">MNLFKKSSLVSGLLAIIILLSFSTSAFAYTKVSVTTPFSDDQADPSMFNYQPNIEWFQDDTEGDYFSTFWINIYDENWNLVWTSGITTQNTYQKLMSIPVNTALPRYTKLIVTVGVQDGTGEWDIGGYPKWMYLTY</sequence>
<gene>
    <name evidence="2" type="ORF">DLM86_01680</name>
</gene>
<evidence type="ECO:0000313" key="2">
    <source>
        <dbReference type="EMBL" id="PYI57177.1"/>
    </source>
</evidence>
<reference evidence="2 3" key="1">
    <citation type="submission" date="2018-05" db="EMBL/GenBank/DDBJ databases">
        <title>Paenibacillus flagellatus sp. nov., isolated from selenium mineral soil.</title>
        <authorList>
            <person name="Dai X."/>
        </authorList>
    </citation>
    <scope>NUCLEOTIDE SEQUENCE [LARGE SCALE GENOMIC DNA]</scope>
    <source>
        <strain evidence="2 3">DXL2</strain>
    </source>
</reference>